<dbReference type="InterPro" id="IPR017853">
    <property type="entry name" value="GH"/>
</dbReference>
<dbReference type="InterPro" id="IPR013780">
    <property type="entry name" value="Glyco_hydro_b"/>
</dbReference>
<proteinExistence type="predicted"/>
<comment type="caution">
    <text evidence="2">The sequence shown here is derived from an EMBL/GenBank/DDBJ whole genome shotgun (WGS) entry which is preliminary data.</text>
</comment>
<accession>A0A098M964</accession>
<dbReference type="SUPFAM" id="SSF51445">
    <property type="entry name" value="(Trans)glycosidases"/>
    <property type="match status" value="1"/>
</dbReference>
<evidence type="ECO:0000313" key="3">
    <source>
        <dbReference type="Proteomes" id="UP000029734"/>
    </source>
</evidence>
<dbReference type="Gene3D" id="3.20.20.80">
    <property type="entry name" value="Glycosidases"/>
    <property type="match status" value="1"/>
</dbReference>
<dbReference type="SMART" id="SM00642">
    <property type="entry name" value="Aamy"/>
    <property type="match status" value="1"/>
</dbReference>
<protein>
    <submittedName>
        <fullName evidence="2">Alpha-amylase</fullName>
    </submittedName>
</protein>
<evidence type="ECO:0000259" key="1">
    <source>
        <dbReference type="SMART" id="SM00642"/>
    </source>
</evidence>
<dbReference type="InterPro" id="IPR013783">
    <property type="entry name" value="Ig-like_fold"/>
</dbReference>
<dbReference type="GO" id="GO:0005975">
    <property type="term" value="P:carbohydrate metabolic process"/>
    <property type="evidence" value="ECO:0007669"/>
    <property type="project" value="InterPro"/>
</dbReference>
<organism evidence="2 3">
    <name type="scientific">Paenibacillus wynnii</name>
    <dbReference type="NCBI Taxonomy" id="268407"/>
    <lineage>
        <taxon>Bacteria</taxon>
        <taxon>Bacillati</taxon>
        <taxon>Bacillota</taxon>
        <taxon>Bacilli</taxon>
        <taxon>Bacillales</taxon>
        <taxon>Paenibacillaceae</taxon>
        <taxon>Paenibacillus</taxon>
    </lineage>
</organism>
<dbReference type="SUPFAM" id="SSF51011">
    <property type="entry name" value="Glycosyl hydrolase domain"/>
    <property type="match status" value="1"/>
</dbReference>
<feature type="domain" description="Glycosyl hydrolase family 13 catalytic" evidence="1">
    <location>
        <begin position="134"/>
        <end position="442"/>
    </location>
</feature>
<keyword evidence="3" id="KW-1185">Reference proteome</keyword>
<dbReference type="eggNOG" id="COG0366">
    <property type="taxonomic scope" value="Bacteria"/>
</dbReference>
<reference evidence="2 3" key="1">
    <citation type="submission" date="2014-08" db="EMBL/GenBank/DDBJ databases">
        <authorList>
            <person name="den Bakker H.C."/>
        </authorList>
    </citation>
    <scope>NUCLEOTIDE SEQUENCE [LARGE SCALE GENOMIC DNA]</scope>
    <source>
        <strain evidence="2 3">DSM 18334</strain>
    </source>
</reference>
<dbReference type="CDD" id="cd02859">
    <property type="entry name" value="E_set_AMPKbeta_like_N"/>
    <property type="match status" value="1"/>
</dbReference>
<dbReference type="Gene3D" id="2.60.40.1180">
    <property type="entry name" value="Golgi alpha-mannosidase II"/>
    <property type="match status" value="1"/>
</dbReference>
<sequence>MSAFPIKGSNGVRFVYYPDIQVDSVAVAGTFNHWNGDRHYMTPMEVARGWEIEIPIARGRHLYKLVVNGEAWIIDPLNPNVSEDGQNNSSFTVTEHGEVLIRTNEISKEHPGYMYDHFTAIESPEWIQKAVIYQLHTRAFTDKGFRGLSEKIDYFKDMGINTLWLMPFHEVGVQGRIGEYGDPYAVKDFYSIDPTFGTQEDLSDFITKAHANGIKVIMDWVLNRTSVDHILTRSHPEYFTRNDQDGIYYDVPGRDYFAGIEFRSREMREYILGAMKYWVVEFDFDGIRLDDSDITPYDFLVEIKHALQAVKEDLILISQAYDEYHGNPRILVREMMDGTLTQSDFIAIYNSYKYSFPKHALRMSWLEEKERSRAIDFFGEKGAGPAASILLTLEGVPCLMMGQEFNENTLETWASLFDEYKLNWNSFDAEMFEHYKYLIHLRTNHPAFWLGELEFIPNSEEKVLSYTRKHEDSTYLIVVNLSVDGLFVGFEQYETYIIDRATEVYRTGKDDYCQGEHSSSLWIGSYETIIYKLDS</sequence>
<dbReference type="RefSeq" id="WP_036649670.1">
    <property type="nucleotide sequence ID" value="NZ_JQCR01000002.1"/>
</dbReference>
<dbReference type="PANTHER" id="PTHR10357">
    <property type="entry name" value="ALPHA-AMYLASE FAMILY MEMBER"/>
    <property type="match status" value="1"/>
</dbReference>
<dbReference type="InterPro" id="IPR006047">
    <property type="entry name" value="GH13_cat_dom"/>
</dbReference>
<dbReference type="Gene3D" id="2.60.40.10">
    <property type="entry name" value="Immunoglobulins"/>
    <property type="match status" value="1"/>
</dbReference>
<dbReference type="STRING" id="268407.PWYN_06795"/>
<gene>
    <name evidence="2" type="ORF">PWYN_06795</name>
</gene>
<dbReference type="OrthoDB" id="9761875at2"/>
<dbReference type="Pfam" id="PF00128">
    <property type="entry name" value="Alpha-amylase"/>
    <property type="match status" value="1"/>
</dbReference>
<name>A0A098M964_9BACL</name>
<reference evidence="2 3" key="2">
    <citation type="submission" date="2014-10" db="EMBL/GenBank/DDBJ databases">
        <title>Comparative genomics of the Paenibacillus odorifer group.</title>
        <authorList>
            <person name="Tsai Y.-C."/>
            <person name="Martin N."/>
            <person name="Korlach J."/>
            <person name="Wiedmann M."/>
        </authorList>
    </citation>
    <scope>NUCLEOTIDE SEQUENCE [LARGE SCALE GENOMIC DNA]</scope>
    <source>
        <strain evidence="2 3">DSM 18334</strain>
    </source>
</reference>
<dbReference type="EMBL" id="JQCR01000002">
    <property type="protein sequence ID" value="KGE19084.1"/>
    <property type="molecule type" value="Genomic_DNA"/>
</dbReference>
<dbReference type="eggNOG" id="COG0296">
    <property type="taxonomic scope" value="Bacteria"/>
</dbReference>
<dbReference type="AlphaFoldDB" id="A0A098M964"/>
<evidence type="ECO:0000313" key="2">
    <source>
        <dbReference type="EMBL" id="KGE19084.1"/>
    </source>
</evidence>
<dbReference type="Proteomes" id="UP000029734">
    <property type="component" value="Unassembled WGS sequence"/>
</dbReference>